<reference evidence="1" key="1">
    <citation type="journal article" date="2020" name="Nature">
        <title>Giant virus diversity and host interactions through global metagenomics.</title>
        <authorList>
            <person name="Schulz F."/>
            <person name="Roux S."/>
            <person name="Paez-Espino D."/>
            <person name="Jungbluth S."/>
            <person name="Walsh D.A."/>
            <person name="Denef V.J."/>
            <person name="McMahon K.D."/>
            <person name="Konstantinidis K.T."/>
            <person name="Eloe-Fadrosh E.A."/>
            <person name="Kyrpides N.C."/>
            <person name="Woyke T."/>
        </authorList>
    </citation>
    <scope>NUCLEOTIDE SEQUENCE</scope>
    <source>
        <strain evidence="1">GVMAG-M-3300009163-63</strain>
    </source>
</reference>
<accession>A0A6C0F687</accession>
<organism evidence="1">
    <name type="scientific">viral metagenome</name>
    <dbReference type="NCBI Taxonomy" id="1070528"/>
    <lineage>
        <taxon>unclassified sequences</taxon>
        <taxon>metagenomes</taxon>
        <taxon>organismal metagenomes</taxon>
    </lineage>
</organism>
<sequence>MEKVYKPKKQLYNNNNNTHIFMNLVFKTNKINNTAADYDVANCECTNDGCHNANHESSCAINLKHLYFSEPIQNSIIHDSYFIRMNYSDNDVSLTGLILPVKLSFITISKSFNKNIIMYDLHSNKEVISNICKLETLILEKYSNFLNSANNSNTLKIPVYNLSTQLKSCSIKLFSDIDKRTQECNIILKISGIWENIREYGITFKFMDLHS</sequence>
<dbReference type="EMBL" id="MN739004">
    <property type="protein sequence ID" value="QHT34675.1"/>
    <property type="molecule type" value="Genomic_DNA"/>
</dbReference>
<evidence type="ECO:0000313" key="1">
    <source>
        <dbReference type="EMBL" id="QHT34675.1"/>
    </source>
</evidence>
<proteinExistence type="predicted"/>
<name>A0A6C0F687_9ZZZZ</name>
<dbReference type="AlphaFoldDB" id="A0A6C0F687"/>
<protein>
    <submittedName>
        <fullName evidence="1">Uncharacterized protein</fullName>
    </submittedName>
</protein>